<dbReference type="Proteomes" id="UP000694551">
    <property type="component" value="Unplaced"/>
</dbReference>
<proteinExistence type="predicted"/>
<reference evidence="2" key="2">
    <citation type="submission" date="2025-09" db="UniProtKB">
        <authorList>
            <consortium name="Ensembl"/>
        </authorList>
    </citation>
    <scope>IDENTIFICATION</scope>
</reference>
<feature type="region of interest" description="Disordered" evidence="1">
    <location>
        <begin position="1"/>
        <end position="81"/>
    </location>
</feature>
<protein>
    <submittedName>
        <fullName evidence="2">Uncharacterized protein</fullName>
    </submittedName>
</protein>
<evidence type="ECO:0000313" key="2">
    <source>
        <dbReference type="Ensembl" id="ENSSOCP00000016537.1"/>
    </source>
</evidence>
<feature type="compositionally biased region" description="Low complexity" evidence="1">
    <location>
        <begin position="50"/>
        <end position="81"/>
    </location>
</feature>
<sequence>MGPPRSLLGHHGLGGHSMGATMGLRVTSWGFLGSPCPQSRTGSVSRPSWTTPTANTSSRSPASTPSSCRRPRGTLGPRGRS</sequence>
<reference evidence="2" key="1">
    <citation type="submission" date="2025-08" db="UniProtKB">
        <authorList>
            <consortium name="Ensembl"/>
        </authorList>
    </citation>
    <scope>IDENTIFICATION</scope>
</reference>
<organism evidence="2 3">
    <name type="scientific">Strix occidentalis caurina</name>
    <name type="common">northern spotted owl</name>
    <dbReference type="NCBI Taxonomy" id="311401"/>
    <lineage>
        <taxon>Eukaryota</taxon>
        <taxon>Metazoa</taxon>
        <taxon>Chordata</taxon>
        <taxon>Craniata</taxon>
        <taxon>Vertebrata</taxon>
        <taxon>Euteleostomi</taxon>
        <taxon>Archelosauria</taxon>
        <taxon>Archosauria</taxon>
        <taxon>Dinosauria</taxon>
        <taxon>Saurischia</taxon>
        <taxon>Theropoda</taxon>
        <taxon>Coelurosauria</taxon>
        <taxon>Aves</taxon>
        <taxon>Neognathae</taxon>
        <taxon>Neoaves</taxon>
        <taxon>Telluraves</taxon>
        <taxon>Strigiformes</taxon>
        <taxon>Strigidae</taxon>
        <taxon>Strix</taxon>
    </lineage>
</organism>
<accession>A0A8D0KXA5</accession>
<dbReference type="Ensembl" id="ENSSOCT00000016962.1">
    <property type="protein sequence ID" value="ENSSOCP00000016537.1"/>
    <property type="gene ID" value="ENSSOCG00000012450.1"/>
</dbReference>
<feature type="compositionally biased region" description="Polar residues" evidence="1">
    <location>
        <begin position="36"/>
        <end position="49"/>
    </location>
</feature>
<evidence type="ECO:0000256" key="1">
    <source>
        <dbReference type="SAM" id="MobiDB-lite"/>
    </source>
</evidence>
<keyword evidence="3" id="KW-1185">Reference proteome</keyword>
<name>A0A8D0KXA5_STROC</name>
<evidence type="ECO:0000313" key="3">
    <source>
        <dbReference type="Proteomes" id="UP000694551"/>
    </source>
</evidence>
<dbReference type="AlphaFoldDB" id="A0A8D0KXA5"/>